<keyword evidence="2" id="KW-1185">Reference proteome</keyword>
<organism evidence="1 2">
    <name type="scientific">Marinobacterium aestuarii</name>
    <dbReference type="NCBI Taxonomy" id="1821621"/>
    <lineage>
        <taxon>Bacteria</taxon>
        <taxon>Pseudomonadati</taxon>
        <taxon>Pseudomonadota</taxon>
        <taxon>Gammaproteobacteria</taxon>
        <taxon>Oceanospirillales</taxon>
        <taxon>Oceanospirillaceae</taxon>
        <taxon>Marinobacterium</taxon>
    </lineage>
</organism>
<protein>
    <submittedName>
        <fullName evidence="1">Uncharacterized protein</fullName>
    </submittedName>
</protein>
<sequence length="166" mass="18771">MTNIGSFTFQYDQGEDRIRLIGNMNNGQPRVDFWLTRRLCLRILGAADELIRRTSKQVSRTAPEHREAVAQFEHEQAREALQVQEAPLQTRAPAAVLHRLDASFRGGRYQLSFFTGDSDEVAAVSVLNYAELHQVLHLLHRGSQSLDWGAPAQLFDTQVPTSQTLQ</sequence>
<reference evidence="2" key="1">
    <citation type="submission" date="2016-05" db="EMBL/GenBank/DDBJ databases">
        <authorList>
            <person name="Baek K."/>
            <person name="Yang S.-J."/>
        </authorList>
    </citation>
    <scope>NUCLEOTIDE SEQUENCE [LARGE SCALE GENOMIC DNA]</scope>
    <source>
        <strain evidence="2">ST58-10</strain>
    </source>
</reference>
<dbReference type="STRING" id="1821621.A8C75_19785"/>
<evidence type="ECO:0000313" key="1">
    <source>
        <dbReference type="EMBL" id="ANG64490.1"/>
    </source>
</evidence>
<proteinExistence type="predicted"/>
<dbReference type="EMBL" id="CP015839">
    <property type="protein sequence ID" value="ANG64490.1"/>
    <property type="molecule type" value="Genomic_DNA"/>
</dbReference>
<dbReference type="OrthoDB" id="6087797at2"/>
<evidence type="ECO:0000313" key="2">
    <source>
        <dbReference type="Proteomes" id="UP000078070"/>
    </source>
</evidence>
<reference evidence="1 2" key="2">
    <citation type="journal article" date="2018" name="Int. J. Syst. Evol. Microbiol.">
        <title>Marinobacterium aestuarii sp. nov., a benzene-degrading marine bacterium isolated from estuary sediment.</title>
        <authorList>
            <person name="Bae S.S."/>
            <person name="Jung J."/>
            <person name="Chung D."/>
            <person name="Baek K."/>
        </authorList>
    </citation>
    <scope>NUCLEOTIDE SEQUENCE [LARGE SCALE GENOMIC DNA]</scope>
    <source>
        <strain evidence="1 2">ST58-10</strain>
    </source>
</reference>
<accession>A0A1A9F3E5</accession>
<dbReference type="RefSeq" id="WP_067386092.1">
    <property type="nucleotide sequence ID" value="NZ_CP015839.1"/>
</dbReference>
<dbReference type="Proteomes" id="UP000078070">
    <property type="component" value="Chromosome"/>
</dbReference>
<dbReference type="AlphaFoldDB" id="A0A1A9F3E5"/>
<gene>
    <name evidence="1" type="ORF">A8C75_19785</name>
</gene>
<name>A0A1A9F3E5_9GAMM</name>
<dbReference type="KEGG" id="mars:A8C75_19785"/>